<dbReference type="InterPro" id="IPR031962">
    <property type="entry name" value="DUF4781"/>
</dbReference>
<dbReference type="GO" id="GO:0005737">
    <property type="term" value="C:cytoplasm"/>
    <property type="evidence" value="ECO:0007669"/>
    <property type="project" value="UniProtKB-ARBA"/>
</dbReference>
<organism evidence="2">
    <name type="scientific">Spodoptera frugiperda</name>
    <name type="common">Fall armyworm</name>
    <dbReference type="NCBI Taxonomy" id="7108"/>
    <lineage>
        <taxon>Eukaryota</taxon>
        <taxon>Metazoa</taxon>
        <taxon>Ecdysozoa</taxon>
        <taxon>Arthropoda</taxon>
        <taxon>Hexapoda</taxon>
        <taxon>Insecta</taxon>
        <taxon>Pterygota</taxon>
        <taxon>Neoptera</taxon>
        <taxon>Endopterygota</taxon>
        <taxon>Lepidoptera</taxon>
        <taxon>Glossata</taxon>
        <taxon>Ditrysia</taxon>
        <taxon>Noctuoidea</taxon>
        <taxon>Noctuidae</taxon>
        <taxon>Amphipyrinae</taxon>
        <taxon>Spodoptera</taxon>
    </lineage>
</organism>
<gene>
    <name evidence="2" type="ORF">SFRICE_013447</name>
</gene>
<proteinExistence type="predicted"/>
<dbReference type="InterPro" id="IPR002999">
    <property type="entry name" value="Tudor"/>
</dbReference>
<dbReference type="Gene3D" id="2.30.30.140">
    <property type="match status" value="2"/>
</dbReference>
<name>A0A2H1VTZ8_SPOFR</name>
<dbReference type="SUPFAM" id="SSF63748">
    <property type="entry name" value="Tudor/PWWP/MBT"/>
    <property type="match status" value="1"/>
</dbReference>
<dbReference type="EMBL" id="ODYU01004412">
    <property type="protein sequence ID" value="SOQ44258.1"/>
    <property type="molecule type" value="Genomic_DNA"/>
</dbReference>
<dbReference type="Gene3D" id="2.40.50.90">
    <property type="match status" value="1"/>
</dbReference>
<feature type="domain" description="Tudor" evidence="1">
    <location>
        <begin position="1108"/>
        <end position="1167"/>
    </location>
</feature>
<dbReference type="InterPro" id="IPR035437">
    <property type="entry name" value="SNase_OB-fold_sf"/>
</dbReference>
<dbReference type="AlphaFoldDB" id="A0A2H1VTZ8"/>
<dbReference type="PROSITE" id="PS50304">
    <property type="entry name" value="TUDOR"/>
    <property type="match status" value="1"/>
</dbReference>
<protein>
    <submittedName>
        <fullName evidence="2">SFRICE_013447</fullName>
    </submittedName>
</protein>
<accession>A0A2H1VTZ8</accession>
<evidence type="ECO:0000313" key="2">
    <source>
        <dbReference type="EMBL" id="SOQ44258.1"/>
    </source>
</evidence>
<reference evidence="2" key="1">
    <citation type="submission" date="2016-07" db="EMBL/GenBank/DDBJ databases">
        <authorList>
            <person name="Bretaudeau A."/>
        </authorList>
    </citation>
    <scope>NUCLEOTIDE SEQUENCE</scope>
    <source>
        <strain evidence="2">Rice</strain>
        <tissue evidence="2">Whole body</tissue>
    </source>
</reference>
<dbReference type="PANTHER" id="PTHR21115:SF0">
    <property type="entry name" value="GH06117P-RELATED"/>
    <property type="match status" value="1"/>
</dbReference>
<sequence length="1225" mass="138382">MTALNSDKRLQLSAVELQQEYYETIGDADWELYEKKDRRFLLQKVAVALCGPPTIEGNLMDNTNDDDELKLQGYEALDEDTCMNVFNRILEQAKYSHNGENIIISVLRVVCVIPTREIKFFEITPKDYWLNLHVKKGDSVHILVFHVFSIRKCISMNHKVKGCKVFIDHDGREYQSWDDYLTNNKLPKCVMVVPRNGEYSGTIVGVEGEMAKVNLTVRGSPELGTKAQVINTADNISTVANVGAMVAVVGSLFAAPAVAPVMVGTAVGVATVSGIYSIGRSIGTLVDRSQHNQSIGLDNMEARSNWINIMISTVGLSFTAAGKLLTWAATTGRNVKILMSALDFLRFTNIATGFIGVANGLGDMIYKFSRYGKTPSTLEVFQVTTSFLFLGIGVMSNQTANEIVQDAQANKINEIRDSLSSNNKRRIFDKITAETRRLKGTIDGNTDVIKALKTINNKDEFFGKLKYMNKAFNKNKVRISLSSDGKVIINNQHKVSLSKIYKIGPNARDQLLAKYGPAKITSKNAPTRIYPSYVVASSSNVPTSELAYTIRPEEILKISAFILNLSKADEEFILNLLSLISQDLHQAFLLLCTEMISLLIRTEIEFLEAIFPDWKRRLVLFIYYHLSSKITVKENDNVFMAALKLYIRDGRINKETLLALKKEILGYFMDHSKQEHNKTWRDVDEYMKTYFGNLKTLKVGQELEIGPHKILVKQITVDHLEMGLAKYSQQQCDIFMDLCLKIISILSKDEVRQLNNVNPDEDIIMRVSIFLLERFNDVSNRQHGWSSVARDNTNPGFVLCECDVNFVTTSTTTVRFQRNYLPWTPRLWNEEYFKKGSYYSSSVMAIHEPIQFHVGHEYRVIITHFTNPKNIYVRSDTYRDITAIETPGEDAVHTPVNNQRIIYKSKIVGKLVRGRICHISEEANPTCDIFAIDYGCMDTGVKIKDIYPLNLKGPDVNCPGLAIQCQLHLCEPKEDDFESDIQEKMKIFFGDAPAMMHVVNKTKDALVVEIMPLGSAYDMSQLLVLYDLTVFSKPKKVNKAYSSTKGKVTLVLNYKSKKFCVGDILFGKVVSIDSLTNFYFCEISDSDQSNEKINLSAYCKDKSANHLNMNIGEPCAVEMDGNCYERAIIRSVNSKEHTATLFLVDKGTEIESKFSRLKPVLDKEYYDVPMLAIHCSTTDEEVNGLPLKDFLSDSMKSQLKLTIVIRELGEFPLKPNIVKILRVEK</sequence>
<dbReference type="Pfam" id="PF16013">
    <property type="entry name" value="DUF4781"/>
    <property type="match status" value="1"/>
</dbReference>
<dbReference type="PANTHER" id="PTHR21115">
    <property type="entry name" value="GH06117P-RELATED"/>
    <property type="match status" value="1"/>
</dbReference>
<dbReference type="Pfam" id="PF00567">
    <property type="entry name" value="TUDOR"/>
    <property type="match status" value="2"/>
</dbReference>
<evidence type="ECO:0000259" key="1">
    <source>
        <dbReference type="PROSITE" id="PS50304"/>
    </source>
</evidence>